<dbReference type="EMBL" id="JACDUS010000002">
    <property type="protein sequence ID" value="MBA2880553.1"/>
    <property type="molecule type" value="Genomic_DNA"/>
</dbReference>
<dbReference type="GO" id="GO:0005576">
    <property type="term" value="C:extracellular region"/>
    <property type="evidence" value="ECO:0007669"/>
    <property type="project" value="UniProtKB-SubCell"/>
</dbReference>
<evidence type="ECO:0000259" key="4">
    <source>
        <dbReference type="PROSITE" id="PS51677"/>
    </source>
</evidence>
<keyword evidence="2 3" id="KW-0732">Signal</keyword>
<dbReference type="PANTHER" id="PTHR34216:SF3">
    <property type="entry name" value="POLY-BETA-1,6-N-ACETYL-D-GLUCOSAMINE N-DEACETYLASE"/>
    <property type="match status" value="1"/>
</dbReference>
<dbReference type="InterPro" id="IPR002509">
    <property type="entry name" value="NODB_dom"/>
</dbReference>
<sequence>MLHKTFFYTMAALFFLIPAAAGFTGAPAPDRSSVPGPEQKQIRSFIYHHFGMEDEYPSTSVSVDQFKNHLDYLDKHNYTVLTLGRALDGLYSEKGISEKTAVITIDDGYRSVWNNARPLLEKYGYPATIFIATAYVGGDNYLSWDQIQQLQKKGFEIGNHSHGHAYFLNKPQKEIADAFEADLTKSHKQFRQHLGHAPKLYAYPSGEYVPEMTDVLKKYDYRAGAAQKSGVIHRSGDRFGLPRFPMNVNYAKMESFEEKIGMNALEVTKAFPETPLVTRKNNPPDLKLHIRKNKINPDGLQCFVSGDKSCKMEISEKNNELVVKVRADDTLTSRRTLYTLTAPSKDGSEWFWYSHSWVIPEEKPMQ</sequence>
<dbReference type="InterPro" id="IPR011330">
    <property type="entry name" value="Glyco_hydro/deAcase_b/a-brl"/>
</dbReference>
<dbReference type="InterPro" id="IPR051398">
    <property type="entry name" value="Polysacch_Deacetylase"/>
</dbReference>
<accession>A0A7W0C7H2</accession>
<evidence type="ECO:0000256" key="3">
    <source>
        <dbReference type="SAM" id="SignalP"/>
    </source>
</evidence>
<keyword evidence="6" id="KW-1185">Reference proteome</keyword>
<name>A0A7W0C7H2_9BACT</name>
<dbReference type="CDD" id="cd10973">
    <property type="entry name" value="CE4_DAC_u4_5s"/>
    <property type="match status" value="1"/>
</dbReference>
<evidence type="ECO:0000313" key="5">
    <source>
        <dbReference type="EMBL" id="MBA2880553.1"/>
    </source>
</evidence>
<evidence type="ECO:0000256" key="1">
    <source>
        <dbReference type="ARBA" id="ARBA00004613"/>
    </source>
</evidence>
<protein>
    <submittedName>
        <fullName evidence="5">Peptidoglycan/xylan/chitin deacetylase (PgdA/CDA1 family)</fullName>
    </submittedName>
</protein>
<dbReference type="PROSITE" id="PS51677">
    <property type="entry name" value="NODB"/>
    <property type="match status" value="1"/>
</dbReference>
<proteinExistence type="predicted"/>
<dbReference type="GO" id="GO:0016810">
    <property type="term" value="F:hydrolase activity, acting on carbon-nitrogen (but not peptide) bonds"/>
    <property type="evidence" value="ECO:0007669"/>
    <property type="project" value="InterPro"/>
</dbReference>
<feature type="domain" description="NodB homology" evidence="4">
    <location>
        <begin position="99"/>
        <end position="366"/>
    </location>
</feature>
<gene>
    <name evidence="5" type="ORF">HNR65_000871</name>
</gene>
<dbReference type="AlphaFoldDB" id="A0A7W0C7H2"/>
<dbReference type="Proteomes" id="UP000525298">
    <property type="component" value="Unassembled WGS sequence"/>
</dbReference>
<comment type="caution">
    <text evidence="5">The sequence shown here is derived from an EMBL/GenBank/DDBJ whole genome shotgun (WGS) entry which is preliminary data.</text>
</comment>
<evidence type="ECO:0000256" key="2">
    <source>
        <dbReference type="ARBA" id="ARBA00022729"/>
    </source>
</evidence>
<dbReference type="RefSeq" id="WP_181550226.1">
    <property type="nucleotide sequence ID" value="NZ_JACDUS010000002.1"/>
</dbReference>
<dbReference type="SUPFAM" id="SSF88713">
    <property type="entry name" value="Glycoside hydrolase/deacetylase"/>
    <property type="match status" value="1"/>
</dbReference>
<dbReference type="Gene3D" id="3.20.20.370">
    <property type="entry name" value="Glycoside hydrolase/deacetylase"/>
    <property type="match status" value="1"/>
</dbReference>
<organism evidence="5 6">
    <name type="scientific">Desulfosalsimonas propionicica</name>
    <dbReference type="NCBI Taxonomy" id="332175"/>
    <lineage>
        <taxon>Bacteria</taxon>
        <taxon>Pseudomonadati</taxon>
        <taxon>Thermodesulfobacteriota</taxon>
        <taxon>Desulfobacteria</taxon>
        <taxon>Desulfobacterales</taxon>
        <taxon>Desulfosalsimonadaceae</taxon>
        <taxon>Desulfosalsimonas</taxon>
    </lineage>
</organism>
<feature type="chain" id="PRO_5030986181" evidence="3">
    <location>
        <begin position="22"/>
        <end position="366"/>
    </location>
</feature>
<dbReference type="Pfam" id="PF01522">
    <property type="entry name" value="Polysacc_deac_1"/>
    <property type="match status" value="1"/>
</dbReference>
<dbReference type="PANTHER" id="PTHR34216">
    <property type="match status" value="1"/>
</dbReference>
<evidence type="ECO:0000313" key="6">
    <source>
        <dbReference type="Proteomes" id="UP000525298"/>
    </source>
</evidence>
<feature type="signal peptide" evidence="3">
    <location>
        <begin position="1"/>
        <end position="21"/>
    </location>
</feature>
<dbReference type="GO" id="GO:0005975">
    <property type="term" value="P:carbohydrate metabolic process"/>
    <property type="evidence" value="ECO:0007669"/>
    <property type="project" value="InterPro"/>
</dbReference>
<comment type="subcellular location">
    <subcellularLocation>
        <location evidence="1">Secreted</location>
    </subcellularLocation>
</comment>
<reference evidence="5 6" key="1">
    <citation type="submission" date="2020-07" db="EMBL/GenBank/DDBJ databases">
        <title>Genomic Encyclopedia of Type Strains, Phase IV (KMG-IV): sequencing the most valuable type-strain genomes for metagenomic binning, comparative biology and taxonomic classification.</title>
        <authorList>
            <person name="Goeker M."/>
        </authorList>
    </citation>
    <scope>NUCLEOTIDE SEQUENCE [LARGE SCALE GENOMIC DNA]</scope>
    <source>
        <strain evidence="5 6">DSM 17721</strain>
    </source>
</reference>